<dbReference type="InterPro" id="IPR032675">
    <property type="entry name" value="LRR_dom_sf"/>
</dbReference>
<reference evidence="2" key="1">
    <citation type="submission" date="2020-11" db="EMBL/GenBank/DDBJ databases">
        <authorList>
            <consortium name="DOE Joint Genome Institute"/>
            <person name="Ahrendt S."/>
            <person name="Riley R."/>
            <person name="Andreopoulos W."/>
            <person name="Labutti K."/>
            <person name="Pangilinan J."/>
            <person name="Ruiz-Duenas F.J."/>
            <person name="Barrasa J.M."/>
            <person name="Sanchez-Garcia M."/>
            <person name="Camarero S."/>
            <person name="Miyauchi S."/>
            <person name="Serrano A."/>
            <person name="Linde D."/>
            <person name="Babiker R."/>
            <person name="Drula E."/>
            <person name="Ayuso-Fernandez I."/>
            <person name="Pacheco R."/>
            <person name="Padilla G."/>
            <person name="Ferreira P."/>
            <person name="Barriuso J."/>
            <person name="Kellner H."/>
            <person name="Castanera R."/>
            <person name="Alfaro M."/>
            <person name="Ramirez L."/>
            <person name="Pisabarro A.G."/>
            <person name="Kuo A."/>
            <person name="Tritt A."/>
            <person name="Lipzen A."/>
            <person name="He G."/>
            <person name="Yan M."/>
            <person name="Ng V."/>
            <person name="Cullen D."/>
            <person name="Martin F."/>
            <person name="Rosso M.-N."/>
            <person name="Henrissat B."/>
            <person name="Hibbett D."/>
            <person name="Martinez A.T."/>
            <person name="Grigoriev I.V."/>
        </authorList>
    </citation>
    <scope>NUCLEOTIDE SEQUENCE</scope>
    <source>
        <strain evidence="2">AH 40177</strain>
    </source>
</reference>
<dbReference type="Gene3D" id="3.80.10.10">
    <property type="entry name" value="Ribonuclease Inhibitor"/>
    <property type="match status" value="1"/>
</dbReference>
<evidence type="ECO:0000256" key="1">
    <source>
        <dbReference type="SAM" id="MobiDB-lite"/>
    </source>
</evidence>
<accession>A0A9P5Q3U3</accession>
<keyword evidence="3" id="KW-1185">Reference proteome</keyword>
<evidence type="ECO:0000313" key="2">
    <source>
        <dbReference type="EMBL" id="KAF9073090.1"/>
    </source>
</evidence>
<gene>
    <name evidence="2" type="ORF">BDP27DRAFT_1319379</name>
</gene>
<feature type="region of interest" description="Disordered" evidence="1">
    <location>
        <begin position="454"/>
        <end position="482"/>
    </location>
</feature>
<dbReference type="AlphaFoldDB" id="A0A9P5Q3U3"/>
<dbReference type="EMBL" id="JADNRY010000020">
    <property type="protein sequence ID" value="KAF9073090.1"/>
    <property type="molecule type" value="Genomic_DNA"/>
</dbReference>
<proteinExistence type="predicted"/>
<evidence type="ECO:0000313" key="3">
    <source>
        <dbReference type="Proteomes" id="UP000772434"/>
    </source>
</evidence>
<sequence length="591" mass="65995">MDFCKNCSSKLGNGLQSSISTPLPDISDRLRGQGISDKNEITNLLQSIDLDMRTISSEILRLQSSILSLRTKRDQLLKLRENAHSLTAPIRSLPTELMGRIFMILCSSVPSNFSTSRHKRRLCDAPPFALSAVCSRWRDIVHGTSGMWSNLSLNLCPSDKESQNVGPPVEFQLERSRDHSLCLDIEMWLHSDSEQEHRLMYTIAEQSHRWQHITIRTGILTVECYASLASLGSLPCLQSLRIHQTLMGTSADELPNLSLFKNAPRLRVLSLNCCPAKAHRSAAGFPWEQIKELELDAGSQTIFRVVEFCPNLESLLYTNAHHSRIDETEGHRQPSDVVPQNSQSLSSLSISLRGNPKLCGYSMLELLISSLTAPSLTSITIRSENSTTPKGMFEGSWPKAHFTDFLSRSRCNVTILRLESIPISDKDAIALLELLPLLHNLTIIESLPPISNHNHAPNAFPPSANHNTANSSRKAAGKTSSYEPTLSKELFEALHRCGHLGSSRSPDTLIPGLKRLELGARLARFDHSAFISMLVSRWIPEANHISDVGVECLQFVRLDIKGQLFAEEAHRELEYLEHAGLIIEVFEQPMR</sequence>
<comment type="caution">
    <text evidence="2">The sequence shown here is derived from an EMBL/GenBank/DDBJ whole genome shotgun (WGS) entry which is preliminary data.</text>
</comment>
<protein>
    <recommendedName>
        <fullName evidence="4">F-box domain-containing protein</fullName>
    </recommendedName>
</protein>
<dbReference type="SUPFAM" id="SSF52047">
    <property type="entry name" value="RNI-like"/>
    <property type="match status" value="1"/>
</dbReference>
<dbReference type="Proteomes" id="UP000772434">
    <property type="component" value="Unassembled WGS sequence"/>
</dbReference>
<dbReference type="OrthoDB" id="3365698at2759"/>
<organism evidence="2 3">
    <name type="scientific">Rhodocollybia butyracea</name>
    <dbReference type="NCBI Taxonomy" id="206335"/>
    <lineage>
        <taxon>Eukaryota</taxon>
        <taxon>Fungi</taxon>
        <taxon>Dikarya</taxon>
        <taxon>Basidiomycota</taxon>
        <taxon>Agaricomycotina</taxon>
        <taxon>Agaricomycetes</taxon>
        <taxon>Agaricomycetidae</taxon>
        <taxon>Agaricales</taxon>
        <taxon>Marasmiineae</taxon>
        <taxon>Omphalotaceae</taxon>
        <taxon>Rhodocollybia</taxon>
    </lineage>
</organism>
<evidence type="ECO:0008006" key="4">
    <source>
        <dbReference type="Google" id="ProtNLM"/>
    </source>
</evidence>
<feature type="compositionally biased region" description="Polar residues" evidence="1">
    <location>
        <begin position="464"/>
        <end position="482"/>
    </location>
</feature>
<name>A0A9P5Q3U3_9AGAR</name>